<evidence type="ECO:0000256" key="3">
    <source>
        <dbReference type="SAM" id="MobiDB-lite"/>
    </source>
</evidence>
<evidence type="ECO:0000313" key="6">
    <source>
        <dbReference type="Proteomes" id="UP000724874"/>
    </source>
</evidence>
<evidence type="ECO:0000256" key="1">
    <source>
        <dbReference type="ARBA" id="ARBA00023002"/>
    </source>
</evidence>
<comment type="caution">
    <text evidence="5">The sequence shown here is derived from an EMBL/GenBank/DDBJ whole genome shotgun (WGS) entry which is preliminary data.</text>
</comment>
<dbReference type="PANTHER" id="PTHR10366:SF564">
    <property type="entry name" value="STEROL-4-ALPHA-CARBOXYLATE 3-DEHYDROGENASE, DECARBOXYLATING"/>
    <property type="match status" value="1"/>
</dbReference>
<dbReference type="SUPFAM" id="SSF51735">
    <property type="entry name" value="NAD(P)-binding Rossmann-fold domains"/>
    <property type="match status" value="1"/>
</dbReference>
<dbReference type="AlphaFoldDB" id="A0A9P5NBV7"/>
<proteinExistence type="inferred from homology"/>
<protein>
    <recommendedName>
        <fullName evidence="4">NAD-dependent epimerase/dehydratase domain-containing protein</fullName>
    </recommendedName>
</protein>
<evidence type="ECO:0000256" key="2">
    <source>
        <dbReference type="ARBA" id="ARBA00023445"/>
    </source>
</evidence>
<dbReference type="InterPro" id="IPR001509">
    <property type="entry name" value="Epimerase_deHydtase"/>
</dbReference>
<sequence>MPTITKGDKVLVSGANGYIAMWVVRHLLERGYAVRGTVRSESKGKFVKEYFASLGHGDNLELVIVEDIEKEGAFDEAVKGVDAIAHTASPFHSNVKQPEEFLRPAIQGTVGMLKSALKNGSKVKRIVVTSSTASILNPSDKPSVLSERDWNTSSPKEVEEKGADAPPMVIYRASKTLAEKSAWQFVEEHKSELKWDLAVINPPFVFGPPIHDVSSPASLNTSLKSWYDNVVADTPKTKDALSFSSGWVDVRDTSLAHVLALEKEAAGGERIISTGGSFSYQEWINVANSLPPPVYPSHKLPTGIPELFNSETVYNVVYDKSKEEKILGIKFHTKEETTKDTLEDFARRGW</sequence>
<name>A0A9P5NBV7_GYMJU</name>
<accession>A0A9P5NBV7</accession>
<dbReference type="InterPro" id="IPR050425">
    <property type="entry name" value="NAD(P)_dehydrat-like"/>
</dbReference>
<evidence type="ECO:0000259" key="4">
    <source>
        <dbReference type="Pfam" id="PF01370"/>
    </source>
</evidence>
<dbReference type="InterPro" id="IPR036291">
    <property type="entry name" value="NAD(P)-bd_dom_sf"/>
</dbReference>
<feature type="domain" description="NAD-dependent epimerase/dehydratase" evidence="4">
    <location>
        <begin position="10"/>
        <end position="268"/>
    </location>
</feature>
<dbReference type="Gene3D" id="3.40.50.720">
    <property type="entry name" value="NAD(P)-binding Rossmann-like Domain"/>
    <property type="match status" value="1"/>
</dbReference>
<dbReference type="CDD" id="cd05227">
    <property type="entry name" value="AR_SDR_e"/>
    <property type="match status" value="1"/>
</dbReference>
<feature type="region of interest" description="Disordered" evidence="3">
    <location>
        <begin position="137"/>
        <end position="162"/>
    </location>
</feature>
<reference evidence="5" key="1">
    <citation type="submission" date="2020-11" db="EMBL/GenBank/DDBJ databases">
        <authorList>
            <consortium name="DOE Joint Genome Institute"/>
            <person name="Ahrendt S."/>
            <person name="Riley R."/>
            <person name="Andreopoulos W."/>
            <person name="LaButti K."/>
            <person name="Pangilinan J."/>
            <person name="Ruiz-duenas F.J."/>
            <person name="Barrasa J.M."/>
            <person name="Sanchez-Garcia M."/>
            <person name="Camarero S."/>
            <person name="Miyauchi S."/>
            <person name="Serrano A."/>
            <person name="Linde D."/>
            <person name="Babiker R."/>
            <person name="Drula E."/>
            <person name="Ayuso-Fernandez I."/>
            <person name="Pacheco R."/>
            <person name="Padilla G."/>
            <person name="Ferreira P."/>
            <person name="Barriuso J."/>
            <person name="Kellner H."/>
            <person name="Castanera R."/>
            <person name="Alfaro M."/>
            <person name="Ramirez L."/>
            <person name="Pisabarro A.G."/>
            <person name="Kuo A."/>
            <person name="Tritt A."/>
            <person name="Lipzen A."/>
            <person name="He G."/>
            <person name="Yan M."/>
            <person name="Ng V."/>
            <person name="Cullen D."/>
            <person name="Martin F."/>
            <person name="Rosso M.-N."/>
            <person name="Henrissat B."/>
            <person name="Hibbett D."/>
            <person name="Martinez A.T."/>
            <person name="Grigoriev I.V."/>
        </authorList>
    </citation>
    <scope>NUCLEOTIDE SEQUENCE</scope>
    <source>
        <strain evidence="5">AH 44721</strain>
    </source>
</reference>
<dbReference type="OrthoDB" id="2735536at2759"/>
<keyword evidence="6" id="KW-1185">Reference proteome</keyword>
<dbReference type="Pfam" id="PF01370">
    <property type="entry name" value="Epimerase"/>
    <property type="match status" value="1"/>
</dbReference>
<keyword evidence="1" id="KW-0560">Oxidoreductase</keyword>
<dbReference type="EMBL" id="JADNYJ010000136">
    <property type="protein sequence ID" value="KAF8880900.1"/>
    <property type="molecule type" value="Genomic_DNA"/>
</dbReference>
<dbReference type="PANTHER" id="PTHR10366">
    <property type="entry name" value="NAD DEPENDENT EPIMERASE/DEHYDRATASE"/>
    <property type="match status" value="1"/>
</dbReference>
<comment type="similarity">
    <text evidence="2">Belongs to the NAD(P)-dependent epimerase/dehydratase family. Dihydroflavonol-4-reductase subfamily.</text>
</comment>
<dbReference type="GO" id="GO:0016616">
    <property type="term" value="F:oxidoreductase activity, acting on the CH-OH group of donors, NAD or NADP as acceptor"/>
    <property type="evidence" value="ECO:0007669"/>
    <property type="project" value="TreeGrafter"/>
</dbReference>
<evidence type="ECO:0000313" key="5">
    <source>
        <dbReference type="EMBL" id="KAF8880900.1"/>
    </source>
</evidence>
<feature type="compositionally biased region" description="Basic and acidic residues" evidence="3">
    <location>
        <begin position="146"/>
        <end position="162"/>
    </location>
</feature>
<organism evidence="5 6">
    <name type="scientific">Gymnopilus junonius</name>
    <name type="common">Spectacular rustgill mushroom</name>
    <name type="synonym">Gymnopilus spectabilis subsp. junonius</name>
    <dbReference type="NCBI Taxonomy" id="109634"/>
    <lineage>
        <taxon>Eukaryota</taxon>
        <taxon>Fungi</taxon>
        <taxon>Dikarya</taxon>
        <taxon>Basidiomycota</taxon>
        <taxon>Agaricomycotina</taxon>
        <taxon>Agaricomycetes</taxon>
        <taxon>Agaricomycetidae</taxon>
        <taxon>Agaricales</taxon>
        <taxon>Agaricineae</taxon>
        <taxon>Hymenogastraceae</taxon>
        <taxon>Gymnopilus</taxon>
    </lineage>
</organism>
<dbReference type="Proteomes" id="UP000724874">
    <property type="component" value="Unassembled WGS sequence"/>
</dbReference>
<gene>
    <name evidence="5" type="ORF">CPB84DRAFT_1792190</name>
</gene>